<name>A0A1G5HDN5_9FIRM</name>
<dbReference type="Pfam" id="PF01433">
    <property type="entry name" value="Peptidase_M1"/>
    <property type="match status" value="1"/>
</dbReference>
<reference evidence="5 6" key="1">
    <citation type="submission" date="2016-10" db="EMBL/GenBank/DDBJ databases">
        <authorList>
            <person name="de Groot N.N."/>
        </authorList>
    </citation>
    <scope>NUCLEOTIDE SEQUENCE [LARGE SCALE GENOMIC DNA]</scope>
    <source>
        <strain evidence="5 6">DSM 18978</strain>
    </source>
</reference>
<protein>
    <submittedName>
        <fullName evidence="5">Peptidase family M1</fullName>
    </submittedName>
</protein>
<dbReference type="EMBL" id="FMUS01000011">
    <property type="protein sequence ID" value="SCY61801.1"/>
    <property type="molecule type" value="Genomic_DNA"/>
</dbReference>
<feature type="active site" description="Proton donor" evidence="1">
    <location>
        <position position="434"/>
    </location>
</feature>
<feature type="binding site" evidence="2">
    <location>
        <position position="370"/>
    </location>
    <ligand>
        <name>Zn(2+)</name>
        <dbReference type="ChEBI" id="CHEBI:29105"/>
        <note>catalytic</note>
    </ligand>
</feature>
<dbReference type="GO" id="GO:0008237">
    <property type="term" value="F:metallopeptidase activity"/>
    <property type="evidence" value="ECO:0007669"/>
    <property type="project" value="InterPro"/>
</dbReference>
<dbReference type="STRING" id="1120976.SAMN03080606_01970"/>
<evidence type="ECO:0000313" key="6">
    <source>
        <dbReference type="Proteomes" id="UP000198636"/>
    </source>
</evidence>
<gene>
    <name evidence="5" type="ORF">SAMN03080606_01970</name>
</gene>
<dbReference type="InterPro" id="IPR034015">
    <property type="entry name" value="M1_LTA4H"/>
</dbReference>
<keyword evidence="3" id="KW-0472">Membrane</keyword>
<keyword evidence="2" id="KW-0862">Zinc</keyword>
<dbReference type="Gene3D" id="1.10.390.10">
    <property type="entry name" value="Neutral Protease Domain 2"/>
    <property type="match status" value="1"/>
</dbReference>
<evidence type="ECO:0000256" key="1">
    <source>
        <dbReference type="PIRSR" id="PIRSR634015-1"/>
    </source>
</evidence>
<comment type="cofactor">
    <cofactor evidence="2">
        <name>Zn(2+)</name>
        <dbReference type="ChEBI" id="CHEBI:29105"/>
    </cofactor>
    <text evidence="2">Binds 1 zinc ion per subunit.</text>
</comment>
<keyword evidence="6" id="KW-1185">Reference proteome</keyword>
<dbReference type="SUPFAM" id="SSF55486">
    <property type="entry name" value="Metalloproteases ('zincins'), catalytic domain"/>
    <property type="match status" value="1"/>
</dbReference>
<evidence type="ECO:0000256" key="2">
    <source>
        <dbReference type="PIRSR" id="PIRSR634015-3"/>
    </source>
</evidence>
<dbReference type="CDD" id="cd09604">
    <property type="entry name" value="M1_APN_like"/>
    <property type="match status" value="1"/>
</dbReference>
<dbReference type="PANTHER" id="PTHR45726:SF3">
    <property type="entry name" value="LEUKOTRIENE A-4 HYDROLASE"/>
    <property type="match status" value="1"/>
</dbReference>
<dbReference type="PANTHER" id="PTHR45726">
    <property type="entry name" value="LEUKOTRIENE A-4 HYDROLASE"/>
    <property type="match status" value="1"/>
</dbReference>
<feature type="domain" description="Peptidase M1 membrane alanine aminopeptidase" evidence="4">
    <location>
        <begin position="288"/>
        <end position="493"/>
    </location>
</feature>
<proteinExistence type="predicted"/>
<dbReference type="GO" id="GO:0008270">
    <property type="term" value="F:zinc ion binding"/>
    <property type="evidence" value="ECO:0007669"/>
    <property type="project" value="InterPro"/>
</dbReference>
<keyword evidence="3" id="KW-1133">Transmembrane helix</keyword>
<sequence>MNIKRKLISTSLVLGIILTTFFIHSYYIGIEEEWVIGRHEEKNLPFYEINAEFNEESMKITANQRLQYRNNTDKDLSNIYLHLYPNTFRRKDIVPFEKKEINLVYPNGFSAGWIDLLSVKENGRKADFKVMGEKDNLLRITLKEPLRVGKVVDILIDFDVKIPNVNSRLGYGEDTVNISNWYPILSVYDERGWNLDPYYSIGDPFYSDIAIYDVTITIPLEFKMATTGDIIETINKKEHNTYKIRGEYVRDFALILSKGFEVHQGIVDGINVNSFTLGEEKKIEALQYGIDSIKIFNSLFGKYPYKQVSIVACDFFLGGMEYPNLVMISKDLYEMKEDFPLEYVIAHEIAHQWWYGIVGNNEVREPWLDEALTEYSTLMYFEEKYGEHIKEQIFEKMIKAQYENFIEIEPDRGEGILRSLREFESNLEYSSIVYSKGAMFIEEIRNEIGDKAFIEGLREYFETYQFKNATTSDFFTIMQSNTKKDIKPLFNEWLNITFE</sequence>
<feature type="binding site" evidence="2">
    <location>
        <position position="347"/>
    </location>
    <ligand>
        <name>Zn(2+)</name>
        <dbReference type="ChEBI" id="CHEBI:29105"/>
        <note>catalytic</note>
    </ligand>
</feature>
<dbReference type="AlphaFoldDB" id="A0A1G5HDN5"/>
<organism evidence="5 6">
    <name type="scientific">Alkaliphilus peptidifermentans DSM 18978</name>
    <dbReference type="NCBI Taxonomy" id="1120976"/>
    <lineage>
        <taxon>Bacteria</taxon>
        <taxon>Bacillati</taxon>
        <taxon>Bacillota</taxon>
        <taxon>Clostridia</taxon>
        <taxon>Peptostreptococcales</taxon>
        <taxon>Natronincolaceae</taxon>
        <taxon>Alkaliphilus</taxon>
    </lineage>
</organism>
<dbReference type="InterPro" id="IPR014782">
    <property type="entry name" value="Peptidase_M1_dom"/>
</dbReference>
<accession>A0A1G5HDN5</accession>
<feature type="active site" description="Proton acceptor" evidence="1">
    <location>
        <position position="348"/>
    </location>
</feature>
<keyword evidence="3" id="KW-0812">Transmembrane</keyword>
<feature type="binding site" evidence="2">
    <location>
        <position position="351"/>
    </location>
    <ligand>
        <name>Zn(2+)</name>
        <dbReference type="ChEBI" id="CHEBI:29105"/>
        <note>catalytic</note>
    </ligand>
</feature>
<evidence type="ECO:0000313" key="5">
    <source>
        <dbReference type="EMBL" id="SCY61801.1"/>
    </source>
</evidence>
<evidence type="ECO:0000259" key="4">
    <source>
        <dbReference type="Pfam" id="PF01433"/>
    </source>
</evidence>
<dbReference type="InterPro" id="IPR027268">
    <property type="entry name" value="Peptidase_M4/M1_CTD_sf"/>
</dbReference>
<evidence type="ECO:0000256" key="3">
    <source>
        <dbReference type="SAM" id="Phobius"/>
    </source>
</evidence>
<feature type="transmembrane region" description="Helical" evidence="3">
    <location>
        <begin position="7"/>
        <end position="28"/>
    </location>
</feature>
<dbReference type="RefSeq" id="WP_242876951.1">
    <property type="nucleotide sequence ID" value="NZ_FMUS01000011.1"/>
</dbReference>
<keyword evidence="2" id="KW-0479">Metal-binding</keyword>
<dbReference type="Proteomes" id="UP000198636">
    <property type="component" value="Unassembled WGS sequence"/>
</dbReference>